<organism evidence="1 2">
    <name type="scientific">Acetivibrio mesophilus</name>
    <dbReference type="NCBI Taxonomy" id="2487273"/>
    <lineage>
        <taxon>Bacteria</taxon>
        <taxon>Bacillati</taxon>
        <taxon>Bacillota</taxon>
        <taxon>Clostridia</taxon>
        <taxon>Eubacteriales</taxon>
        <taxon>Oscillospiraceae</taxon>
        <taxon>Acetivibrio</taxon>
    </lineage>
</organism>
<name>A0A4Q0I6S8_9FIRM</name>
<evidence type="ECO:0000313" key="1">
    <source>
        <dbReference type="EMBL" id="RXE60093.1"/>
    </source>
</evidence>
<keyword evidence="2" id="KW-1185">Reference proteome</keyword>
<protein>
    <submittedName>
        <fullName evidence="1">Uncharacterized protein</fullName>
    </submittedName>
</protein>
<reference evidence="2" key="1">
    <citation type="submission" date="2018-11" db="EMBL/GenBank/DDBJ databases">
        <title>Genome sequencing of a novel mesophilic and cellulolytic organism within the genus Hungateiclostridium.</title>
        <authorList>
            <person name="Rettenmaier R."/>
            <person name="Liebl W."/>
            <person name="Zverlov V."/>
        </authorList>
    </citation>
    <scope>NUCLEOTIDE SEQUENCE [LARGE SCALE GENOMIC DNA]</scope>
    <source>
        <strain evidence="2">N2K1</strain>
    </source>
</reference>
<sequence length="107" mass="12018">MHTIPIALPTGLPNGSNITKNGGNIKWIPSSNDINNVYTITIKLFNTDSYNNPVNKYEETFTVKVTDGSTQQMTTGKSGLIIDKEGNEFDRLPIIEELFRERSNRDN</sequence>
<dbReference type="RefSeq" id="WP_069193804.1">
    <property type="nucleotide sequence ID" value="NZ_RLII01000002.1"/>
</dbReference>
<dbReference type="Proteomes" id="UP000289166">
    <property type="component" value="Unassembled WGS sequence"/>
</dbReference>
<dbReference type="AlphaFoldDB" id="A0A4Q0I6S8"/>
<proteinExistence type="predicted"/>
<dbReference type="SUPFAM" id="SSF49373">
    <property type="entry name" value="Invasin/intimin cell-adhesion fragments"/>
    <property type="match status" value="1"/>
</dbReference>
<evidence type="ECO:0000313" key="2">
    <source>
        <dbReference type="Proteomes" id="UP000289166"/>
    </source>
</evidence>
<gene>
    <name evidence="1" type="ORF">EFD62_02330</name>
</gene>
<comment type="caution">
    <text evidence="1">The sequence shown here is derived from an EMBL/GenBank/DDBJ whole genome shotgun (WGS) entry which is preliminary data.</text>
</comment>
<dbReference type="InterPro" id="IPR008964">
    <property type="entry name" value="Invasin/intimin_cell_adhesion"/>
</dbReference>
<dbReference type="EMBL" id="RLII01000002">
    <property type="protein sequence ID" value="RXE60093.1"/>
    <property type="molecule type" value="Genomic_DNA"/>
</dbReference>
<accession>A0A4Q0I6S8</accession>